<evidence type="ECO:0000256" key="1">
    <source>
        <dbReference type="SAM" id="MobiDB-lite"/>
    </source>
</evidence>
<dbReference type="AlphaFoldDB" id="A0AAN5LB72"/>
<reference evidence="2" key="2">
    <citation type="submission" date="2020-11" db="EMBL/GenBank/DDBJ databases">
        <authorList>
            <consortium name="NCBI Pathogen Detection Project"/>
        </authorList>
    </citation>
    <scope>NUCLEOTIDE SEQUENCE</scope>
    <source>
        <strain evidence="2">R404</strain>
    </source>
</reference>
<feature type="compositionally biased region" description="Gly residues" evidence="1">
    <location>
        <begin position="140"/>
        <end position="150"/>
    </location>
</feature>
<feature type="region of interest" description="Disordered" evidence="1">
    <location>
        <begin position="138"/>
        <end position="194"/>
    </location>
</feature>
<feature type="compositionally biased region" description="Acidic residues" evidence="1">
    <location>
        <begin position="75"/>
        <end position="84"/>
    </location>
</feature>
<comment type="caution">
    <text evidence="2">The sequence shown here is derived from an EMBL/GenBank/DDBJ whole genome shotgun (WGS) entry which is preliminary data.</text>
</comment>
<name>A0AAN5LB72_KLEOX</name>
<feature type="region of interest" description="Disordered" evidence="1">
    <location>
        <begin position="1"/>
        <end position="98"/>
    </location>
</feature>
<dbReference type="Proteomes" id="UP000856143">
    <property type="component" value="Unassembled WGS sequence"/>
</dbReference>
<feature type="compositionally biased region" description="Basic and acidic residues" evidence="1">
    <location>
        <begin position="23"/>
        <end position="52"/>
    </location>
</feature>
<gene>
    <name evidence="2" type="ORF">I8Y21_003881</name>
</gene>
<sequence length="194" mass="20665">MSKLNFAHLLGRNARASEEDDEKESRKAKSGRAEEDEKDKSSEEEDKGKDASESDDGGDGDGDDGSSENTSASASEEDDGDQDDKESPAVKKGRRAERARCATIFACREASYRPDMAAHLAFNTSMSAKEAVSLMKTMGARGGNGRGGGESLASRMAGEPDHRAGQDSRRHQQGADSAMTGLLNAYNTIKGVKK</sequence>
<proteinExistence type="predicted"/>
<evidence type="ECO:0000313" key="3">
    <source>
        <dbReference type="Proteomes" id="UP000856143"/>
    </source>
</evidence>
<reference evidence="2" key="1">
    <citation type="journal article" date="2018" name="Genome Biol.">
        <title>SKESA: strategic k-mer extension for scrupulous assemblies.</title>
        <authorList>
            <person name="Souvorov A."/>
            <person name="Agarwala R."/>
            <person name="Lipman D.J."/>
        </authorList>
    </citation>
    <scope>NUCLEOTIDE SEQUENCE</scope>
    <source>
        <strain evidence="2">R404</strain>
    </source>
</reference>
<evidence type="ECO:0008006" key="4">
    <source>
        <dbReference type="Google" id="ProtNLM"/>
    </source>
</evidence>
<dbReference type="EMBL" id="DACSEO010000054">
    <property type="protein sequence ID" value="HAT1683157.1"/>
    <property type="molecule type" value="Genomic_DNA"/>
</dbReference>
<feature type="compositionally biased region" description="Acidic residues" evidence="1">
    <location>
        <begin position="53"/>
        <end position="66"/>
    </location>
</feature>
<evidence type="ECO:0000313" key="2">
    <source>
        <dbReference type="EMBL" id="HAT1683157.1"/>
    </source>
</evidence>
<accession>A0AAN5LB72</accession>
<organism evidence="2 3">
    <name type="scientific">Klebsiella oxytoca</name>
    <dbReference type="NCBI Taxonomy" id="571"/>
    <lineage>
        <taxon>Bacteria</taxon>
        <taxon>Pseudomonadati</taxon>
        <taxon>Pseudomonadota</taxon>
        <taxon>Gammaproteobacteria</taxon>
        <taxon>Enterobacterales</taxon>
        <taxon>Enterobacteriaceae</taxon>
        <taxon>Klebsiella/Raoultella group</taxon>
        <taxon>Klebsiella</taxon>
    </lineage>
</organism>
<protein>
    <recommendedName>
        <fullName evidence="4">Prophage protein</fullName>
    </recommendedName>
</protein>
<feature type="compositionally biased region" description="Basic and acidic residues" evidence="1">
    <location>
        <begin position="158"/>
        <end position="170"/>
    </location>
</feature>